<evidence type="ECO:0000313" key="3">
    <source>
        <dbReference type="Proteomes" id="UP000187412"/>
    </source>
</evidence>
<dbReference type="EMBL" id="MPTB01000026">
    <property type="protein sequence ID" value="OMD45357.1"/>
    <property type="molecule type" value="Genomic_DNA"/>
</dbReference>
<protein>
    <recommendedName>
        <fullName evidence="4">Lipoprotein</fullName>
    </recommendedName>
</protein>
<comment type="caution">
    <text evidence="2">The sequence shown here is derived from an EMBL/GenBank/DDBJ whole genome shotgun (WGS) entry which is preliminary data.</text>
</comment>
<evidence type="ECO:0000313" key="2">
    <source>
        <dbReference type="EMBL" id="OMD45357.1"/>
    </source>
</evidence>
<name>A0ABX3H6S1_PAEBO</name>
<sequence>MTMMKWMKIGGPISMLLILMLLAAGCGTTNKANVEPIAGTAAPETVPEQTSEPCYAEIEWVDFLMINDIRYSHNYDATKPVPADQLGDKVGEVSFKVSDNACTDHVTKNGDAAFLPVGTVIYALEGYRSDFRVVADNKIYEVEENPKAATIGDLLDIAGKVDKVSLESGMDSSPLGDFTKEASEEFIRELLPLKNVGFDAVYKQTKHDYGVFLRVHLQDGTSFRMVYYPKGNAFTAGAFGTDRLKELIMTQRQQIKAAAGM</sequence>
<feature type="signal peptide" evidence="1">
    <location>
        <begin position="1"/>
        <end position="23"/>
    </location>
</feature>
<dbReference type="Proteomes" id="UP000187412">
    <property type="component" value="Unassembled WGS sequence"/>
</dbReference>
<proteinExistence type="predicted"/>
<gene>
    <name evidence="2" type="ORF">BSK56_19750</name>
</gene>
<dbReference type="PROSITE" id="PS51257">
    <property type="entry name" value="PROKAR_LIPOPROTEIN"/>
    <property type="match status" value="1"/>
</dbReference>
<organism evidence="2 3">
    <name type="scientific">Paenibacillus borealis</name>
    <dbReference type="NCBI Taxonomy" id="160799"/>
    <lineage>
        <taxon>Bacteria</taxon>
        <taxon>Bacillati</taxon>
        <taxon>Bacillota</taxon>
        <taxon>Bacilli</taxon>
        <taxon>Bacillales</taxon>
        <taxon>Paenibacillaceae</taxon>
        <taxon>Paenibacillus</taxon>
    </lineage>
</organism>
<evidence type="ECO:0000256" key="1">
    <source>
        <dbReference type="SAM" id="SignalP"/>
    </source>
</evidence>
<keyword evidence="3" id="KW-1185">Reference proteome</keyword>
<keyword evidence="1" id="KW-0732">Signal</keyword>
<accession>A0ABX3H6S1</accession>
<feature type="chain" id="PRO_5047190699" description="Lipoprotein" evidence="1">
    <location>
        <begin position="24"/>
        <end position="261"/>
    </location>
</feature>
<evidence type="ECO:0008006" key="4">
    <source>
        <dbReference type="Google" id="ProtNLM"/>
    </source>
</evidence>
<reference evidence="2 3" key="1">
    <citation type="submission" date="2016-10" db="EMBL/GenBank/DDBJ databases">
        <title>Paenibacillus species isolates.</title>
        <authorList>
            <person name="Beno S.M."/>
        </authorList>
    </citation>
    <scope>NUCLEOTIDE SEQUENCE [LARGE SCALE GENOMIC DNA]</scope>
    <source>
        <strain evidence="2 3">FSL H7-0744</strain>
    </source>
</reference>